<dbReference type="InterPro" id="IPR012338">
    <property type="entry name" value="Beta-lactam/transpept-like"/>
</dbReference>
<dbReference type="PANTHER" id="PTHR30627">
    <property type="entry name" value="PEPTIDOGLYCAN D,D-TRANSPEPTIDASE"/>
    <property type="match status" value="1"/>
</dbReference>
<evidence type="ECO:0000313" key="6">
    <source>
        <dbReference type="EMBL" id="MFD1399415.1"/>
    </source>
</evidence>
<organism evidence="6 7">
    <name type="scientific">Lacticaseibacillus suilingensis</name>
    <dbReference type="NCBI Taxonomy" id="2799577"/>
    <lineage>
        <taxon>Bacteria</taxon>
        <taxon>Bacillati</taxon>
        <taxon>Bacillota</taxon>
        <taxon>Bacilli</taxon>
        <taxon>Lactobacillales</taxon>
        <taxon>Lactobacillaceae</taxon>
        <taxon>Lacticaseibacillus</taxon>
    </lineage>
</organism>
<keyword evidence="4" id="KW-1133">Transmembrane helix</keyword>
<comment type="caution">
    <text evidence="6">The sequence shown here is derived from an EMBL/GenBank/DDBJ whole genome shotgun (WGS) entry which is preliminary data.</text>
</comment>
<feature type="domain" description="PASTA" evidence="5">
    <location>
        <begin position="664"/>
        <end position="719"/>
    </location>
</feature>
<dbReference type="InterPro" id="IPR001460">
    <property type="entry name" value="PCN-bd_Tpept"/>
</dbReference>
<dbReference type="SUPFAM" id="SSF56519">
    <property type="entry name" value="Penicillin binding protein dimerisation domain"/>
    <property type="match status" value="1"/>
</dbReference>
<comment type="subcellular location">
    <subcellularLocation>
        <location evidence="1">Cell membrane</location>
        <topology evidence="1">Single-pass membrane protein</topology>
    </subcellularLocation>
</comment>
<dbReference type="Proteomes" id="UP001597199">
    <property type="component" value="Unassembled WGS sequence"/>
</dbReference>
<keyword evidence="7" id="KW-1185">Reference proteome</keyword>
<dbReference type="PROSITE" id="PS51178">
    <property type="entry name" value="PASTA"/>
    <property type="match status" value="2"/>
</dbReference>
<sequence length="721" mass="77295">MKKKQQSRQMSVRHPERNRKIFGIILIFGVGAILLAFICRFWYVAAGGSVDNQNLAAFRQKLYYREAKLQADRGNIYDRNGSVIAEDANTYTLYAVLDKTQVVDGKKQYVYDKEKTATVLAKYLPLAKEKILAYLNPKQGTNQVEFGTAGTNLSLATRNQIMKEKLPGIALTASPSRLYPNGVFASYTVGLAQANKATDSDQSLVGVMGLEKTFDKLLAGHNGYRTAQGDNYGYRIPQAKVKTKAAKNGSNVYTTLDSSLQSYLETLMTQVQNTYQQQSLTAVVMNAKTGEILAASQRPTFDPSTLDGLGAGASWQNSLVEDAYEPGSVMKVFNLAGAIQSGTFNPNQYYDSSKIKVGDTTIRDWNHVGFGEIPLSQALPRSSNVGFVHIVQAMGEANQAKTLKDFGFGQKTGIALPNESAGSYNLNSAVTRAVMAYGQSINVTQMQILQAATALANGGTMVRPRIVSKIKSASGKTTTYSRQVVGKPISASTASQVLDEMRDTINQSYGTGTMYKIAGADIAAKTGTANVPNPKGGYLDGATNQLHSLLAIAPANDPQFIVYITFKQNKVMKKPATTAINDLFHPLMTRLLALNAGSSVSASAQTLAIPAVTNDTLTAAQTALTAKKLVVSTVGTGNRIVQQMPAADSAALIGSRVILLTNGAMTMPDVSGWSKSDVLKLAQLTGKKFKLQGEGYATKQSLASGSLLGSETVTVAFQKTQ</sequence>
<keyword evidence="4" id="KW-0812">Transmembrane</keyword>
<evidence type="ECO:0000256" key="4">
    <source>
        <dbReference type="SAM" id="Phobius"/>
    </source>
</evidence>
<dbReference type="SMART" id="SM00740">
    <property type="entry name" value="PASTA"/>
    <property type="match status" value="2"/>
</dbReference>
<keyword evidence="3 4" id="KW-0472">Membrane</keyword>
<dbReference type="Pfam" id="PF03717">
    <property type="entry name" value="PBP_dimer"/>
    <property type="match status" value="1"/>
</dbReference>
<dbReference type="RefSeq" id="WP_204119204.1">
    <property type="nucleotide sequence ID" value="NZ_BOLV01000012.1"/>
</dbReference>
<dbReference type="PANTHER" id="PTHR30627:SF26">
    <property type="entry name" value="PENICILLIN-BINDING PROTEIN 2B"/>
    <property type="match status" value="1"/>
</dbReference>
<gene>
    <name evidence="6" type="ORF">ACFQ41_08835</name>
</gene>
<dbReference type="Gene3D" id="3.30.70.2110">
    <property type="match status" value="1"/>
</dbReference>
<dbReference type="InterPro" id="IPR005543">
    <property type="entry name" value="PASTA_dom"/>
</dbReference>
<dbReference type="Pfam" id="PF00905">
    <property type="entry name" value="Transpeptidase"/>
    <property type="match status" value="1"/>
</dbReference>
<dbReference type="InterPro" id="IPR005311">
    <property type="entry name" value="PBP_dimer"/>
</dbReference>
<name>A0ABW4BHX7_9LACO</name>
<reference evidence="7" key="1">
    <citation type="journal article" date="2019" name="Int. J. Syst. Evol. Microbiol.">
        <title>The Global Catalogue of Microorganisms (GCM) 10K type strain sequencing project: providing services to taxonomists for standard genome sequencing and annotation.</title>
        <authorList>
            <consortium name="The Broad Institute Genomics Platform"/>
            <consortium name="The Broad Institute Genome Sequencing Center for Infectious Disease"/>
            <person name="Wu L."/>
            <person name="Ma J."/>
        </authorList>
    </citation>
    <scope>NUCLEOTIDE SEQUENCE [LARGE SCALE GENOMIC DNA]</scope>
    <source>
        <strain evidence="7">CCM 9110</strain>
    </source>
</reference>
<evidence type="ECO:0000256" key="3">
    <source>
        <dbReference type="ARBA" id="ARBA00023136"/>
    </source>
</evidence>
<dbReference type="InterPro" id="IPR050515">
    <property type="entry name" value="Beta-lactam/transpept"/>
</dbReference>
<dbReference type="EMBL" id="JBHTOA010000032">
    <property type="protein sequence ID" value="MFD1399415.1"/>
    <property type="molecule type" value="Genomic_DNA"/>
</dbReference>
<dbReference type="CDD" id="cd06576">
    <property type="entry name" value="PASTA_Pbp2x-like_1"/>
    <property type="match status" value="1"/>
</dbReference>
<dbReference type="Gene3D" id="2.20.70.70">
    <property type="match status" value="1"/>
</dbReference>
<dbReference type="SUPFAM" id="SSF56601">
    <property type="entry name" value="beta-lactamase/transpeptidase-like"/>
    <property type="match status" value="1"/>
</dbReference>
<protein>
    <submittedName>
        <fullName evidence="6">Penicillin-binding protein</fullName>
    </submittedName>
</protein>
<dbReference type="CDD" id="cd06575">
    <property type="entry name" value="PASTA_Pbp2x-like_2"/>
    <property type="match status" value="1"/>
</dbReference>
<dbReference type="Gene3D" id="3.40.710.10">
    <property type="entry name" value="DD-peptidase/beta-lactamase superfamily"/>
    <property type="match status" value="1"/>
</dbReference>
<feature type="transmembrane region" description="Helical" evidence="4">
    <location>
        <begin position="21"/>
        <end position="43"/>
    </location>
</feature>
<evidence type="ECO:0000256" key="1">
    <source>
        <dbReference type="ARBA" id="ARBA00004162"/>
    </source>
</evidence>
<dbReference type="Pfam" id="PF03793">
    <property type="entry name" value="PASTA"/>
    <property type="match status" value="1"/>
</dbReference>
<dbReference type="Gene3D" id="3.90.1310.10">
    <property type="entry name" value="Penicillin-binding protein 2a (Domain 2)"/>
    <property type="match status" value="1"/>
</dbReference>
<evidence type="ECO:0000313" key="7">
    <source>
        <dbReference type="Proteomes" id="UP001597199"/>
    </source>
</evidence>
<dbReference type="InterPro" id="IPR036138">
    <property type="entry name" value="PBP_dimer_sf"/>
</dbReference>
<accession>A0ABW4BHX7</accession>
<proteinExistence type="inferred from homology"/>
<dbReference type="SUPFAM" id="SSF54184">
    <property type="entry name" value="Penicillin-binding protein 2x (pbp-2x), c-terminal domain"/>
    <property type="match status" value="2"/>
</dbReference>
<comment type="similarity">
    <text evidence="2">Belongs to the transpeptidase family.</text>
</comment>
<evidence type="ECO:0000256" key="2">
    <source>
        <dbReference type="ARBA" id="ARBA00007171"/>
    </source>
</evidence>
<feature type="domain" description="PASTA" evidence="5">
    <location>
        <begin position="603"/>
        <end position="663"/>
    </location>
</feature>
<evidence type="ECO:0000259" key="5">
    <source>
        <dbReference type="PROSITE" id="PS51178"/>
    </source>
</evidence>